<sequence>MGRNIIIVFLPLLMFSLFFTGCGIFDNNNEELLREVKAIEELSNKYANFYMTTDAYIEKAKEVAKFTNEFYENKLI</sequence>
<keyword evidence="1" id="KW-0812">Transmembrane</keyword>
<dbReference type="RefSeq" id="WP_236727719.1">
    <property type="nucleotide sequence ID" value="NZ_ABXP02000114.1"/>
</dbReference>
<reference evidence="2 3" key="2">
    <citation type="journal article" date="2015" name="BMC Genomics">
        <title>Analysis of three genomes within the thermophilic bacterial species Caldanaerobacter subterraneus with a focus on carbon monoxide dehydrogenase evolution and hydrolase diversity.</title>
        <authorList>
            <person name="Sant'Anna F.H."/>
            <person name="Lebedinsky A.V."/>
            <person name="Sokolova T.G."/>
            <person name="Robb F.T."/>
            <person name="Gonzalez J.M."/>
        </authorList>
    </citation>
    <scope>NUCLEOTIDE SEQUENCE [LARGE SCALE GENOMIC DNA]</scope>
    <source>
        <strain evidence="2 3">DSM 12653</strain>
    </source>
</reference>
<evidence type="ECO:0000256" key="1">
    <source>
        <dbReference type="SAM" id="Phobius"/>
    </source>
</evidence>
<feature type="transmembrane region" description="Helical" evidence="1">
    <location>
        <begin position="6"/>
        <end position="25"/>
    </location>
</feature>
<gene>
    <name evidence="2" type="ORF">CDSM653_02113</name>
</gene>
<comment type="caution">
    <text evidence="2">The sequence shown here is derived from an EMBL/GenBank/DDBJ whole genome shotgun (WGS) entry which is preliminary data.</text>
</comment>
<dbReference type="Proteomes" id="UP000010146">
    <property type="component" value="Unassembled WGS sequence"/>
</dbReference>
<dbReference type="AlphaFoldDB" id="A0A0F5PM00"/>
<reference evidence="3" key="3">
    <citation type="submission" date="2015-02" db="EMBL/GenBank/DDBJ databases">
        <title>Genome analysis of three genomes within the thermophilic hydrogenogenic bacterial species Caldanaerobacter subterraneus.</title>
        <authorList>
            <person name="Sant'Anna F.H."/>
            <person name="Lebedinsky A."/>
            <person name="Sokolova T."/>
            <person name="Robb F.T."/>
            <person name="Gonzalez J.M."/>
        </authorList>
    </citation>
    <scope>NUCLEOTIDE SEQUENCE [LARGE SCALE GENOMIC DNA]</scope>
    <source>
        <strain evidence="3">DSM 12653</strain>
    </source>
</reference>
<evidence type="ECO:0000313" key="2">
    <source>
        <dbReference type="EMBL" id="KKC28889.1"/>
    </source>
</evidence>
<accession>A0A0F5PM00</accession>
<dbReference type="EMBL" id="ABXP02000114">
    <property type="protein sequence ID" value="KKC28889.1"/>
    <property type="molecule type" value="Genomic_DNA"/>
</dbReference>
<evidence type="ECO:0000313" key="3">
    <source>
        <dbReference type="Proteomes" id="UP000010146"/>
    </source>
</evidence>
<name>A0A0F5PM00_9THEO</name>
<reference evidence="2 3" key="1">
    <citation type="submission" date="2008-07" db="EMBL/GenBank/DDBJ databases">
        <authorList>
            <person name="Gonzalez J."/>
            <person name="Sokolova T."/>
            <person name="Ferriera S."/>
            <person name="Johnson J."/>
            <person name="Kravitz S."/>
            <person name="Beeson K."/>
            <person name="Sutton G."/>
            <person name="Rogers Y.-H."/>
            <person name="Friedman R."/>
            <person name="Frazier M."/>
            <person name="Venter J.C."/>
        </authorList>
    </citation>
    <scope>NUCLEOTIDE SEQUENCE [LARGE SCALE GENOMIC DNA]</scope>
    <source>
        <strain evidence="2 3">DSM 12653</strain>
    </source>
</reference>
<proteinExistence type="predicted"/>
<dbReference type="PROSITE" id="PS51257">
    <property type="entry name" value="PROKAR_LIPOPROTEIN"/>
    <property type="match status" value="1"/>
</dbReference>
<protein>
    <submittedName>
        <fullName evidence="2">Uncharacterized protein</fullName>
    </submittedName>
</protein>
<organism evidence="2 3">
    <name type="scientific">Caldanaerobacter subterraneus subsp. pacificus DSM 12653</name>
    <dbReference type="NCBI Taxonomy" id="391606"/>
    <lineage>
        <taxon>Bacteria</taxon>
        <taxon>Bacillati</taxon>
        <taxon>Bacillota</taxon>
        <taxon>Clostridia</taxon>
        <taxon>Thermoanaerobacterales</taxon>
        <taxon>Thermoanaerobacteraceae</taxon>
        <taxon>Caldanaerobacter</taxon>
    </lineage>
</organism>
<keyword evidence="1" id="KW-0472">Membrane</keyword>
<keyword evidence="1" id="KW-1133">Transmembrane helix</keyword>